<dbReference type="Proteomes" id="UP001152759">
    <property type="component" value="Chromosome 3"/>
</dbReference>
<feature type="domain" description="TNase-like" evidence="6">
    <location>
        <begin position="165"/>
        <end position="292"/>
    </location>
</feature>
<dbReference type="PIRSF" id="PIRSF017179">
    <property type="entry name" value="RISC-Tudor-SN"/>
    <property type="match status" value="1"/>
</dbReference>
<dbReference type="Pfam" id="PF00567">
    <property type="entry name" value="TUDOR"/>
    <property type="match status" value="1"/>
</dbReference>
<dbReference type="KEGG" id="btab:109031128"/>
<feature type="domain" description="Tudor" evidence="7">
    <location>
        <begin position="689"/>
        <end position="747"/>
    </location>
</feature>
<organism evidence="8 9">
    <name type="scientific">Bemisia tabaci</name>
    <name type="common">Sweetpotato whitefly</name>
    <name type="synonym">Aleurodes tabaci</name>
    <dbReference type="NCBI Taxonomy" id="7038"/>
    <lineage>
        <taxon>Eukaryota</taxon>
        <taxon>Metazoa</taxon>
        <taxon>Ecdysozoa</taxon>
        <taxon>Arthropoda</taxon>
        <taxon>Hexapoda</taxon>
        <taxon>Insecta</taxon>
        <taxon>Pterygota</taxon>
        <taxon>Neoptera</taxon>
        <taxon>Paraneoptera</taxon>
        <taxon>Hemiptera</taxon>
        <taxon>Sternorrhyncha</taxon>
        <taxon>Aleyrodoidea</taxon>
        <taxon>Aleyrodidae</taxon>
        <taxon>Aleyrodinae</taxon>
        <taxon>Bemisia</taxon>
    </lineage>
</organism>
<evidence type="ECO:0000256" key="1">
    <source>
        <dbReference type="ARBA" id="ARBA00004496"/>
    </source>
</evidence>
<dbReference type="GO" id="GO:0003723">
    <property type="term" value="F:RNA binding"/>
    <property type="evidence" value="ECO:0007669"/>
    <property type="project" value="UniProtKB-UniRule"/>
</dbReference>
<feature type="domain" description="TNase-like" evidence="6">
    <location>
        <begin position="8"/>
        <end position="139"/>
    </location>
</feature>
<keyword evidence="3" id="KW-0677">Repeat</keyword>
<dbReference type="GO" id="GO:0006402">
    <property type="term" value="P:mRNA catabolic process"/>
    <property type="evidence" value="ECO:0007669"/>
    <property type="project" value="UniProtKB-UniRule"/>
</dbReference>
<dbReference type="SMART" id="SM00318">
    <property type="entry name" value="SNc"/>
    <property type="match status" value="4"/>
</dbReference>
<evidence type="ECO:0000313" key="8">
    <source>
        <dbReference type="EMBL" id="CAH0386621.1"/>
    </source>
</evidence>
<dbReference type="PANTHER" id="PTHR12302">
    <property type="entry name" value="EBNA2 BINDING PROTEIN P100"/>
    <property type="match status" value="1"/>
</dbReference>
<protein>
    <recommendedName>
        <fullName evidence="10">Micrococcal nuclease</fullName>
    </recommendedName>
</protein>
<name>A0A9P0A7Z3_BEMTA</name>
<dbReference type="InterPro" id="IPR016071">
    <property type="entry name" value="Staphylococal_nuclease_OB-fold"/>
</dbReference>
<dbReference type="AlphaFoldDB" id="A0A9P0A7Z3"/>
<dbReference type="SMART" id="SM00333">
    <property type="entry name" value="TUDOR"/>
    <property type="match status" value="1"/>
</dbReference>
<dbReference type="Gene3D" id="2.30.30.140">
    <property type="match status" value="1"/>
</dbReference>
<feature type="domain" description="TNase-like" evidence="6">
    <location>
        <begin position="305"/>
        <end position="453"/>
    </location>
</feature>
<evidence type="ECO:0008006" key="10">
    <source>
        <dbReference type="Google" id="ProtNLM"/>
    </source>
</evidence>
<dbReference type="Pfam" id="PF00565">
    <property type="entry name" value="SNase"/>
    <property type="match status" value="4"/>
</dbReference>
<evidence type="ECO:0000256" key="2">
    <source>
        <dbReference type="ARBA" id="ARBA00022490"/>
    </source>
</evidence>
<keyword evidence="2 4" id="KW-0963">Cytoplasm</keyword>
<evidence type="ECO:0000256" key="3">
    <source>
        <dbReference type="ARBA" id="ARBA00022737"/>
    </source>
</evidence>
<dbReference type="FunFam" id="2.40.50.90:FF:000002">
    <property type="entry name" value="Staphylococcal nuclease domain-containing protein"/>
    <property type="match status" value="1"/>
</dbReference>
<evidence type="ECO:0000256" key="4">
    <source>
        <dbReference type="PIRNR" id="PIRNR017179"/>
    </source>
</evidence>
<dbReference type="GO" id="GO:0005829">
    <property type="term" value="C:cytosol"/>
    <property type="evidence" value="ECO:0007669"/>
    <property type="project" value="UniProtKB-UniRule"/>
</dbReference>
<dbReference type="SUPFAM" id="SSF63748">
    <property type="entry name" value="Tudor/PWWP/MBT"/>
    <property type="match status" value="1"/>
</dbReference>
<accession>A0A9P0A7Z3</accession>
<evidence type="ECO:0000313" key="9">
    <source>
        <dbReference type="Proteomes" id="UP001152759"/>
    </source>
</evidence>
<dbReference type="FunFam" id="2.30.30.140:FF:000018">
    <property type="entry name" value="Serine/threonine-protein kinase 31"/>
    <property type="match status" value="1"/>
</dbReference>
<dbReference type="Gene3D" id="2.40.50.90">
    <property type="match status" value="5"/>
</dbReference>
<dbReference type="SUPFAM" id="SSF50199">
    <property type="entry name" value="Staphylococcal nuclease"/>
    <property type="match status" value="5"/>
</dbReference>
<reference evidence="8" key="1">
    <citation type="submission" date="2021-12" db="EMBL/GenBank/DDBJ databases">
        <authorList>
            <person name="King R."/>
        </authorList>
    </citation>
    <scope>NUCLEOTIDE SEQUENCE</scope>
</reference>
<evidence type="ECO:0000256" key="5">
    <source>
        <dbReference type="SAM" id="MobiDB-lite"/>
    </source>
</evidence>
<dbReference type="InterPro" id="IPR035437">
    <property type="entry name" value="SNase_OB-fold_sf"/>
</dbReference>
<feature type="domain" description="TNase-like" evidence="6">
    <location>
        <begin position="484"/>
        <end position="619"/>
    </location>
</feature>
<keyword evidence="9" id="KW-1185">Reference proteome</keyword>
<dbReference type="InterPro" id="IPR016685">
    <property type="entry name" value="Silence_cplx_Nase-comp_TudorSN"/>
</dbReference>
<dbReference type="GO" id="GO:0031332">
    <property type="term" value="C:RNAi effector complex"/>
    <property type="evidence" value="ECO:0007669"/>
    <property type="project" value="InterPro"/>
</dbReference>
<evidence type="ECO:0000259" key="6">
    <source>
        <dbReference type="SMART" id="SM00318"/>
    </source>
</evidence>
<sequence length="873" mass="99154">MPAPVFKNGIVKEVRSGSSVVIYRPGTKDSPELIVNLVFEDVNAPRLGKISNDGEVVKDEPYAWDAREYLRKLLIRKPVSFTMKDDSHGTIYYPDKEKSVTELMVAEGLLEVRGPKPQNEKLLQLQEEAKAAKKGKWSNDSVVKHIRPLKIIDNPEKFLKDNKNKPIKAVIEHVQSGSVIKVTLLPEFYSTIVYISGIKCPNMRQGEKWANEAKQFVEFRLFQKDIEIFFEYTYNNLLYGSIKHPAGNIAEELLKEGLASCDDMTIIHAHSGVRLRAAEKLAKQNKLRKWENWESSAPQINEQDKEFTAIVNEISWDCLMVKLKDGSYRKVHFSSIRFKRGTEPDNKTPAAPGARRQDFFLDDHTRYDIFDYLRRKLIGKEVQCTVDYIQPGLEGRPERQCCTIIAGGVNIAKALVSKGLASVVYSKDDESRSPFFDELKRAEMKATKDKEKDKDSKSGLRPARNYCGNAQKTKSLLTSLQRTNTVEGVVMFVSSGARFRVYLTKESATVNFVLAGVSCPRARSTAPGNESPGEPFGDEALQFVKDKIMQREVELEAENVDKFGNIIGWVFINKENLAESLVEEGFADVHDSAFKSQYFHRLDAAKKIAMDKKLRRWENYVEKDHEETPKEEPTVQVERKVDYQTVCVVETTPELQFYALKADQEAVLEAFNKKMNQDLGNSASVPESYKPKKGEYVAARFPLRKGDWYRAKFEKISGNNAQIFYIDYGNRTTVNLQTERSSLAPLPSAYSKEDPYATLYGVALTNLPPADYVEDALSAFNQALTQSPIQINIEYYDNGVPFVTIKDAKGEDPIKALISEGFLRVKKNRSKKLEPIIKEYFEAQDKAKKAHKESWEYGDNTEDDAEEFGMGKK</sequence>
<dbReference type="GO" id="GO:0031047">
    <property type="term" value="P:regulatory ncRNA-mediated gene silencing"/>
    <property type="evidence" value="ECO:0007669"/>
    <property type="project" value="UniProtKB-UniRule"/>
</dbReference>
<gene>
    <name evidence="8" type="ORF">BEMITA_LOCUS5712</name>
</gene>
<feature type="region of interest" description="Disordered" evidence="5">
    <location>
        <begin position="849"/>
        <end position="873"/>
    </location>
</feature>
<proteinExistence type="predicted"/>
<evidence type="ECO:0000259" key="7">
    <source>
        <dbReference type="SMART" id="SM00333"/>
    </source>
</evidence>
<dbReference type="PANTHER" id="PTHR12302:SF2">
    <property type="entry name" value="STAPHYLOCOCCAL NUCLEASE DOMAIN-CONTAINING PROTEIN 1"/>
    <property type="match status" value="1"/>
</dbReference>
<feature type="region of interest" description="Disordered" evidence="5">
    <location>
        <begin position="446"/>
        <end position="465"/>
    </location>
</feature>
<dbReference type="GO" id="GO:0005634">
    <property type="term" value="C:nucleus"/>
    <property type="evidence" value="ECO:0007669"/>
    <property type="project" value="TreeGrafter"/>
</dbReference>
<dbReference type="InterPro" id="IPR002999">
    <property type="entry name" value="Tudor"/>
</dbReference>
<dbReference type="EMBL" id="OU963864">
    <property type="protein sequence ID" value="CAH0386621.1"/>
    <property type="molecule type" value="Genomic_DNA"/>
</dbReference>
<comment type="subcellular location">
    <subcellularLocation>
        <location evidence="1 4">Cytoplasm</location>
    </subcellularLocation>
</comment>
<feature type="compositionally biased region" description="Basic and acidic residues" evidence="5">
    <location>
        <begin position="446"/>
        <end position="458"/>
    </location>
</feature>
<dbReference type="GO" id="GO:0004518">
    <property type="term" value="F:nuclease activity"/>
    <property type="evidence" value="ECO:0007669"/>
    <property type="project" value="TreeGrafter"/>
</dbReference>